<comment type="caution">
    <text evidence="2">The sequence shown here is derived from an EMBL/GenBank/DDBJ whole genome shotgun (WGS) entry which is preliminary data.</text>
</comment>
<feature type="region of interest" description="Disordered" evidence="1">
    <location>
        <begin position="275"/>
        <end position="306"/>
    </location>
</feature>
<sequence length="434" mass="48046">MLTSYVTWVLDEAGWRKDGFKIEPVAARTQTALFPFCIIETSYVRVRAERGSTLLSEQSVLGTRSRARKKLNARAQRTGTSHILQEIILPGARTTSKFNINDVLQCHLFFTTLKDSALSWFTHLPRGCDRLLHRVQMDVHHTPDVHPTTTVGSGQQAPISKYRTLVKTQSSRVERLDSSFKLIVENDNDGIIRELLINFYASPGKRKPDQIIIDGQASDVLPTQLSKLYDKHKLLRPTVEDLKNLQEYSPHLHCNMYAHRYTKGASTFEAFNKENSSTRHKAYEPNPLSTNRQSRQGSIHESNAIDPHTPMMVTLNIGLAGILARHAAPRFPRTGLCGPHGLARCASSGLDCADIAEEGREGRDDRAPYFLGRPRFLFADSAAMVAAAAGRAEVDRAVTAQGMANEFASTAAEENGVEKISLPAVANEAAPSMT</sequence>
<gene>
    <name evidence="2" type="ORF">M5K25_003769</name>
</gene>
<feature type="compositionally biased region" description="Polar residues" evidence="1">
    <location>
        <begin position="287"/>
        <end position="301"/>
    </location>
</feature>
<reference evidence="2 3" key="1">
    <citation type="journal article" date="2024" name="Plant Biotechnol. J.">
        <title>Dendrobium thyrsiflorum genome and its molecular insights into genes involved in important horticultural traits.</title>
        <authorList>
            <person name="Chen B."/>
            <person name="Wang J.Y."/>
            <person name="Zheng P.J."/>
            <person name="Li K.L."/>
            <person name="Liang Y.M."/>
            <person name="Chen X.F."/>
            <person name="Zhang C."/>
            <person name="Zhao X."/>
            <person name="He X."/>
            <person name="Zhang G.Q."/>
            <person name="Liu Z.J."/>
            <person name="Xu Q."/>
        </authorList>
    </citation>
    <scope>NUCLEOTIDE SEQUENCE [LARGE SCALE GENOMIC DNA]</scope>
    <source>
        <strain evidence="2">GZMU011</strain>
    </source>
</reference>
<dbReference type="EMBL" id="JANQDX010000004">
    <property type="protein sequence ID" value="KAL0925440.1"/>
    <property type="molecule type" value="Genomic_DNA"/>
</dbReference>
<name>A0ABD0VK32_DENTH</name>
<accession>A0ABD0VK32</accession>
<protein>
    <submittedName>
        <fullName evidence="2">Uncharacterized protein</fullName>
    </submittedName>
</protein>
<evidence type="ECO:0000313" key="2">
    <source>
        <dbReference type="EMBL" id="KAL0925440.1"/>
    </source>
</evidence>
<dbReference type="Proteomes" id="UP001552299">
    <property type="component" value="Unassembled WGS sequence"/>
</dbReference>
<evidence type="ECO:0000256" key="1">
    <source>
        <dbReference type="SAM" id="MobiDB-lite"/>
    </source>
</evidence>
<organism evidence="2 3">
    <name type="scientific">Dendrobium thyrsiflorum</name>
    <name type="common">Pinecone-like raceme dendrobium</name>
    <name type="synonym">Orchid</name>
    <dbReference type="NCBI Taxonomy" id="117978"/>
    <lineage>
        <taxon>Eukaryota</taxon>
        <taxon>Viridiplantae</taxon>
        <taxon>Streptophyta</taxon>
        <taxon>Embryophyta</taxon>
        <taxon>Tracheophyta</taxon>
        <taxon>Spermatophyta</taxon>
        <taxon>Magnoliopsida</taxon>
        <taxon>Liliopsida</taxon>
        <taxon>Asparagales</taxon>
        <taxon>Orchidaceae</taxon>
        <taxon>Epidendroideae</taxon>
        <taxon>Malaxideae</taxon>
        <taxon>Dendrobiinae</taxon>
        <taxon>Dendrobium</taxon>
    </lineage>
</organism>
<proteinExistence type="predicted"/>
<keyword evidence="3" id="KW-1185">Reference proteome</keyword>
<evidence type="ECO:0000313" key="3">
    <source>
        <dbReference type="Proteomes" id="UP001552299"/>
    </source>
</evidence>
<dbReference type="AlphaFoldDB" id="A0ABD0VK32"/>